<organism evidence="2 3">
    <name type="scientific">Phormidesmis priestleyi Ana</name>
    <dbReference type="NCBI Taxonomy" id="1666911"/>
    <lineage>
        <taxon>Bacteria</taxon>
        <taxon>Bacillati</taxon>
        <taxon>Cyanobacteriota</taxon>
        <taxon>Cyanophyceae</taxon>
        <taxon>Leptolyngbyales</taxon>
        <taxon>Leptolyngbyaceae</taxon>
        <taxon>Phormidesmis</taxon>
    </lineage>
</organism>
<accession>A0A0N8KNM7</accession>
<evidence type="ECO:0008006" key="4">
    <source>
        <dbReference type="Google" id="ProtNLM"/>
    </source>
</evidence>
<evidence type="ECO:0000313" key="2">
    <source>
        <dbReference type="EMBL" id="KPQ36970.1"/>
    </source>
</evidence>
<dbReference type="PATRIC" id="fig|1666911.3.peg.3524"/>
<feature type="compositionally biased region" description="Polar residues" evidence="1">
    <location>
        <begin position="82"/>
        <end position="94"/>
    </location>
</feature>
<feature type="region of interest" description="Disordered" evidence="1">
    <location>
        <begin position="74"/>
        <end position="127"/>
    </location>
</feature>
<protein>
    <recommendedName>
        <fullName evidence="4">Sporulation and spore germination</fullName>
    </recommendedName>
</protein>
<dbReference type="Proteomes" id="UP000050465">
    <property type="component" value="Unassembled WGS sequence"/>
</dbReference>
<comment type="caution">
    <text evidence="2">The sequence shown here is derived from an EMBL/GenBank/DDBJ whole genome shotgun (WGS) entry which is preliminary data.</text>
</comment>
<dbReference type="EMBL" id="LJZR01000003">
    <property type="protein sequence ID" value="KPQ36970.1"/>
    <property type="molecule type" value="Genomic_DNA"/>
</dbReference>
<name>A0A0N8KNM7_9CYAN</name>
<gene>
    <name evidence="2" type="ORF">HLUCCA11_03375</name>
</gene>
<dbReference type="AlphaFoldDB" id="A0A0N8KNM7"/>
<evidence type="ECO:0000256" key="1">
    <source>
        <dbReference type="SAM" id="MobiDB-lite"/>
    </source>
</evidence>
<proteinExistence type="predicted"/>
<evidence type="ECO:0000313" key="3">
    <source>
        <dbReference type="Proteomes" id="UP000050465"/>
    </source>
</evidence>
<reference evidence="2 3" key="1">
    <citation type="submission" date="2015-09" db="EMBL/GenBank/DDBJ databases">
        <title>Identification and resolution of microdiversity through metagenomic sequencing of parallel consortia.</title>
        <authorList>
            <person name="Nelson W.C."/>
            <person name="Romine M.F."/>
            <person name="Lindemann S.R."/>
        </authorList>
    </citation>
    <scope>NUCLEOTIDE SEQUENCE [LARGE SCALE GENOMIC DNA]</scope>
    <source>
        <strain evidence="2">Ana</strain>
    </source>
</reference>
<sequence length="241" mass="25960">MLYSVFRQMVRLPKYFPASFLESAPCQSSERPSAKLSPSEPAKKTAKRPFKVYATGLALALSLVVGGCATNAPEEAVVDPSPSVTPVAPSNQAKQPVDAAGSDKEPAVSAQPDGEGQSGKQPDAESEMVTVSVYTIDDQCNDFVEQSVQLPRDKAMVEAVGQSVNSVDYNAFKLEDYQVNINGNTAVVDMKLSSGSERQFVSLSSCEQRALFGSIEETLLKNPDWDIQSVKFTNDGQEIIL</sequence>
<dbReference type="STRING" id="1666911.HLUCCA11_03375"/>